<comment type="caution">
    <text evidence="5">The sequence shown here is derived from an EMBL/GenBank/DDBJ whole genome shotgun (WGS) entry which is preliminary data.</text>
</comment>
<accession>A0A921ZZT3</accession>
<dbReference type="GO" id="GO:0006310">
    <property type="term" value="P:DNA recombination"/>
    <property type="evidence" value="ECO:0007669"/>
    <property type="project" value="UniProtKB-KW"/>
</dbReference>
<dbReference type="PANTHER" id="PTHR10492">
    <property type="match status" value="1"/>
</dbReference>
<feature type="domain" description="Helitron helicase-like" evidence="3">
    <location>
        <begin position="138"/>
        <end position="223"/>
    </location>
</feature>
<protein>
    <recommendedName>
        <fullName evidence="1">ATP-dependent DNA helicase</fullName>
        <ecNumber evidence="1">5.6.2.3</ecNumber>
    </recommendedName>
</protein>
<evidence type="ECO:0000313" key="5">
    <source>
        <dbReference type="EMBL" id="KAG6672053.1"/>
    </source>
</evidence>
<reference evidence="5" key="1">
    <citation type="submission" date="2021-01" db="EMBL/GenBank/DDBJ databases">
        <authorList>
            <person name="Lovell J.T."/>
            <person name="Bentley N."/>
            <person name="Bhattarai G."/>
            <person name="Jenkins J.W."/>
            <person name="Sreedasyam A."/>
            <person name="Alarcon Y."/>
            <person name="Bock C."/>
            <person name="Boston L."/>
            <person name="Carlson J."/>
            <person name="Cervantes K."/>
            <person name="Clermont K."/>
            <person name="Krom N."/>
            <person name="Kubenka K."/>
            <person name="Mamidi S."/>
            <person name="Mattison C."/>
            <person name="Monteros M."/>
            <person name="Pisani C."/>
            <person name="Plott C."/>
            <person name="Rajasekar S."/>
            <person name="Rhein H.S."/>
            <person name="Rohla C."/>
            <person name="Song M."/>
            <person name="Hilaire R.S."/>
            <person name="Shu S."/>
            <person name="Wells L."/>
            <person name="Wang X."/>
            <person name="Webber J."/>
            <person name="Heerema R.J."/>
            <person name="Klein P."/>
            <person name="Conner P."/>
            <person name="Grauke L."/>
            <person name="Grimwood J."/>
            <person name="Schmutz J."/>
            <person name="Randall J.J."/>
        </authorList>
    </citation>
    <scope>NUCLEOTIDE SEQUENCE</scope>
    <source>
        <tissue evidence="5">Leaf</tissue>
    </source>
</reference>
<dbReference type="InterPro" id="IPR049163">
    <property type="entry name" value="Pif1-like_2B_dom"/>
</dbReference>
<feature type="domain" description="DNA helicase Pif1-like DEAD-box helicase" evidence="2">
    <location>
        <begin position="553"/>
        <end position="678"/>
    </location>
</feature>
<evidence type="ECO:0000313" key="6">
    <source>
        <dbReference type="Proteomes" id="UP000811246"/>
    </source>
</evidence>
<dbReference type="InterPro" id="IPR010285">
    <property type="entry name" value="DNA_helicase_pif1-like_DEAD"/>
</dbReference>
<dbReference type="CDD" id="cd18809">
    <property type="entry name" value="SF1_C_RecD"/>
    <property type="match status" value="1"/>
</dbReference>
<dbReference type="Pfam" id="PF14214">
    <property type="entry name" value="Helitron_like_N"/>
    <property type="match status" value="1"/>
</dbReference>
<keyword evidence="1" id="KW-0547">Nucleotide-binding</keyword>
<dbReference type="PANTHER" id="PTHR10492:SF57">
    <property type="entry name" value="ATP-DEPENDENT DNA HELICASE"/>
    <property type="match status" value="1"/>
</dbReference>
<organism evidence="5 6">
    <name type="scientific">Carya illinoinensis</name>
    <name type="common">Pecan</name>
    <dbReference type="NCBI Taxonomy" id="32201"/>
    <lineage>
        <taxon>Eukaryota</taxon>
        <taxon>Viridiplantae</taxon>
        <taxon>Streptophyta</taxon>
        <taxon>Embryophyta</taxon>
        <taxon>Tracheophyta</taxon>
        <taxon>Spermatophyta</taxon>
        <taxon>Magnoliopsida</taxon>
        <taxon>eudicotyledons</taxon>
        <taxon>Gunneridae</taxon>
        <taxon>Pentapetalae</taxon>
        <taxon>rosids</taxon>
        <taxon>fabids</taxon>
        <taxon>Fagales</taxon>
        <taxon>Juglandaceae</taxon>
        <taxon>Carya</taxon>
    </lineage>
</organism>
<dbReference type="GO" id="GO:0043139">
    <property type="term" value="F:5'-3' DNA helicase activity"/>
    <property type="evidence" value="ECO:0007669"/>
    <property type="project" value="UniProtKB-EC"/>
</dbReference>
<evidence type="ECO:0000259" key="4">
    <source>
        <dbReference type="Pfam" id="PF21530"/>
    </source>
</evidence>
<dbReference type="GO" id="GO:0006281">
    <property type="term" value="P:DNA repair"/>
    <property type="evidence" value="ECO:0007669"/>
    <property type="project" value="UniProtKB-KW"/>
</dbReference>
<dbReference type="Pfam" id="PF21530">
    <property type="entry name" value="Pif1_2B_dom"/>
    <property type="match status" value="1"/>
</dbReference>
<dbReference type="Pfam" id="PF05970">
    <property type="entry name" value="PIF1"/>
    <property type="match status" value="1"/>
</dbReference>
<dbReference type="EC" id="5.6.2.3" evidence="1"/>
<evidence type="ECO:0000259" key="2">
    <source>
        <dbReference type="Pfam" id="PF05970"/>
    </source>
</evidence>
<keyword evidence="1" id="KW-0233">DNA recombination</keyword>
<comment type="similarity">
    <text evidence="1">Belongs to the helicase family.</text>
</comment>
<dbReference type="GO" id="GO:0005524">
    <property type="term" value="F:ATP binding"/>
    <property type="evidence" value="ECO:0007669"/>
    <property type="project" value="UniProtKB-KW"/>
</dbReference>
<keyword evidence="1" id="KW-0378">Hydrolase</keyword>
<dbReference type="GO" id="GO:0000723">
    <property type="term" value="P:telomere maintenance"/>
    <property type="evidence" value="ECO:0007669"/>
    <property type="project" value="InterPro"/>
</dbReference>
<feature type="domain" description="DNA helicase Pif1-like 2B" evidence="4">
    <location>
        <begin position="784"/>
        <end position="805"/>
    </location>
</feature>
<sequence>MGGQSYKRFKTQIRSYYAVLAMTSMGGNVDNNINDGTLHLIDGSNPRFAQLYFYNTENESSILTTLVWMLNETNALVKVFHMIKDCFLEDDAHWDIFVEYKGGLKMINELHPPYMALQYPLLFPYGEDGFRLGILFSQESEDAMAICWWAGYPDVFLTFTCNAKWIEIESFLSKNPRKKVEDQPDIVTRVFKIKLDQLLHDLKHGQNFRRYQKRGLPHAHILLFWHYDDKHPTLTEIDRIISAKIPNYMVHGPYGFINLKANCMINNKCTKSFPKKFCRETSIDEDGFAIHMRRDHPDMYIERMALNCIYVSTMEACWRIFRFNIHYREPVVERLSFHLENEQSIIFEDSDDLDNVLNRPNILQTKFTEWMKSNAMYEEARHLTYSDFPCKWVRNNRDKEWNMRKQGQCVGRIYYSHPRSGERFYLRMLLNIVKRPRSFEEIRTVDNVLYPSFKSACCALGLLDDDKEWHEALNQASQWASRKQLHELFIKTYALYDIEQLLVRSGRSLREFENMPYLDVLLLGESNNRLLQEELDYNRVGLKEEHNMQVICSQLGELMVRTSLIIWNEASMAHRNCFEAVDRSLRDILQFTNVISVEKLFGGKTVVLSGDFCQILQVVSKGQRDQIVETTINRSSLWRNCVVFTMTQNMRLDQNMGDNATRDFANWILRMGDGNLSCVESEGMIEIPFDLIVQSNDHLIADIVNVTFPNLRDKCNNSRHLSERAILAPKNVVLETILQNNINFSIWHVYRQGNSLANFLAKLASKDCAANWESLVMVPPLLREFLNSLKFPGIPNHKLRLKIGLSKWVVEAKIMTGTHVGEKVFIPRIILSSSNSKLPFILKRRQFSIYVCFAMTINKSQGQTLEHVGLFLEKPVFSHGQLYVAISRVKRREGLKILVTKKPMMVRMTKMNIDCTHLNKLSTEKESWNIEVRILCMWDATNIANQRELFSLDLILADINVSCF</sequence>
<keyword evidence="1" id="KW-0067">ATP-binding</keyword>
<comment type="catalytic activity">
    <reaction evidence="1">
        <text>ATP + H2O = ADP + phosphate + H(+)</text>
        <dbReference type="Rhea" id="RHEA:13065"/>
        <dbReference type="ChEBI" id="CHEBI:15377"/>
        <dbReference type="ChEBI" id="CHEBI:15378"/>
        <dbReference type="ChEBI" id="CHEBI:30616"/>
        <dbReference type="ChEBI" id="CHEBI:43474"/>
        <dbReference type="ChEBI" id="CHEBI:456216"/>
        <dbReference type="EC" id="5.6.2.3"/>
    </reaction>
</comment>
<gene>
    <name evidence="5" type="ORF">I3842_16G038000</name>
</gene>
<dbReference type="GO" id="GO:0016787">
    <property type="term" value="F:hydrolase activity"/>
    <property type="evidence" value="ECO:0007669"/>
    <property type="project" value="UniProtKB-KW"/>
</dbReference>
<dbReference type="AlphaFoldDB" id="A0A921ZZT3"/>
<keyword evidence="1" id="KW-0227">DNA damage</keyword>
<evidence type="ECO:0000256" key="1">
    <source>
        <dbReference type="RuleBase" id="RU363044"/>
    </source>
</evidence>
<keyword evidence="1" id="KW-0234">DNA repair</keyword>
<dbReference type="InterPro" id="IPR025476">
    <property type="entry name" value="Helitron_helicase-like"/>
</dbReference>
<comment type="cofactor">
    <cofactor evidence="1">
        <name>Mg(2+)</name>
        <dbReference type="ChEBI" id="CHEBI:18420"/>
    </cofactor>
</comment>
<keyword evidence="1" id="KW-0347">Helicase</keyword>
<dbReference type="Proteomes" id="UP000811246">
    <property type="component" value="Chromosome 16"/>
</dbReference>
<dbReference type="EMBL" id="CM031840">
    <property type="protein sequence ID" value="KAG6672053.1"/>
    <property type="molecule type" value="Genomic_DNA"/>
</dbReference>
<evidence type="ECO:0000259" key="3">
    <source>
        <dbReference type="Pfam" id="PF14214"/>
    </source>
</evidence>
<name>A0A921ZZT3_CARIL</name>
<proteinExistence type="inferred from homology"/>